<dbReference type="Gene3D" id="3.30.465.10">
    <property type="match status" value="1"/>
</dbReference>
<reference evidence="8 9" key="1">
    <citation type="submission" date="2015-06" db="EMBL/GenBank/DDBJ databases">
        <title>Improved classification and identification of acetic acid bacteria using matrix-assisted laser desorption/ionization time-of-flight mass spectrometry; Gluconobacter nephelii and Gluconobacter uchimurae are later heterotypic synonyms of Gluconobacter japonicus and Gluconobacter oxydans, respectively.</title>
        <authorList>
            <person name="Li L."/>
            <person name="Cleenwerck I."/>
            <person name="De Vuyst L."/>
            <person name="Vandamme P."/>
        </authorList>
    </citation>
    <scope>NUCLEOTIDE SEQUENCE [LARGE SCALE GENOMIC DNA]</scope>
    <source>
        <strain evidence="8 9">LMG 1768</strain>
    </source>
</reference>
<dbReference type="GO" id="GO:0031234">
    <property type="term" value="C:extrinsic component of cytoplasmic side of plasma membrane"/>
    <property type="evidence" value="ECO:0007669"/>
    <property type="project" value="UniProtKB-UniRule"/>
</dbReference>
<gene>
    <name evidence="5" type="primary">dld</name>
    <name evidence="8" type="ORF">AD945_09685</name>
</gene>
<evidence type="ECO:0000256" key="7">
    <source>
        <dbReference type="PIRSR" id="PIRSR000101-1"/>
    </source>
</evidence>
<keyword evidence="5" id="KW-1003">Cell membrane</keyword>
<dbReference type="AlphaFoldDB" id="A0A149TIN8"/>
<dbReference type="OrthoDB" id="9772552at2"/>
<name>A0A149TIN8_9PROT</name>
<dbReference type="Gene3D" id="3.30.1370.20">
    <property type="entry name" value="D-lactate dehydrogenase, cap domain, subdomain 2"/>
    <property type="match status" value="1"/>
</dbReference>
<dbReference type="Proteomes" id="UP000075636">
    <property type="component" value="Unassembled WGS sequence"/>
</dbReference>
<protein>
    <recommendedName>
        <fullName evidence="5">Quinone-dependent D-lactate dehydrogenase</fullName>
        <ecNumber evidence="5">1.1.5.12</ecNumber>
    </recommendedName>
    <alternativeName>
        <fullName evidence="5">D-lactate dehydrogenase</fullName>
        <shortName evidence="5">D-LDH</shortName>
    </alternativeName>
</protein>
<dbReference type="InterPro" id="IPR016164">
    <property type="entry name" value="FAD-linked_Oxase-like_C"/>
</dbReference>
<dbReference type="InterPro" id="IPR006094">
    <property type="entry name" value="Oxid_FAD_bind_N"/>
</dbReference>
<proteinExistence type="inferred from homology"/>
<dbReference type="PANTHER" id="PTHR43716:SF1">
    <property type="entry name" value="D-2-HYDROXYGLUTARATE DEHYDROGENASE, MITOCHONDRIAL"/>
    <property type="match status" value="1"/>
</dbReference>
<keyword evidence="5" id="KW-0472">Membrane</keyword>
<evidence type="ECO:0000256" key="6">
    <source>
        <dbReference type="PIRNR" id="PIRNR000101"/>
    </source>
</evidence>
<dbReference type="PANTHER" id="PTHR43716">
    <property type="entry name" value="D-2-HYDROXYGLUTARATE DEHYDROGENASE, MITOCHONDRIAL"/>
    <property type="match status" value="1"/>
</dbReference>
<dbReference type="EC" id="1.1.5.12" evidence="5"/>
<dbReference type="NCBIfam" id="NF008387">
    <property type="entry name" value="PRK11183.1"/>
    <property type="match status" value="1"/>
</dbReference>
<dbReference type="GO" id="GO:0048038">
    <property type="term" value="F:quinone binding"/>
    <property type="evidence" value="ECO:0007669"/>
    <property type="project" value="UniProtKB-KW"/>
</dbReference>
<dbReference type="PROSITE" id="PS51387">
    <property type="entry name" value="FAD_PCMH"/>
    <property type="match status" value="1"/>
</dbReference>
<dbReference type="HAMAP" id="MF_02092">
    <property type="entry name" value="DLDH_Dld"/>
    <property type="match status" value="1"/>
</dbReference>
<dbReference type="InterPro" id="IPR016172">
    <property type="entry name" value="D-lactate_DH_C-sub1"/>
</dbReference>
<comment type="similarity">
    <text evidence="5">Belongs to the quinone-dependent D-lactate dehydrogenase family.</text>
</comment>
<dbReference type="GO" id="GO:0022904">
    <property type="term" value="P:respiratory electron transport chain"/>
    <property type="evidence" value="ECO:0007669"/>
    <property type="project" value="InterPro"/>
</dbReference>
<feature type="binding site" evidence="7">
    <location>
        <position position="265"/>
    </location>
    <ligand>
        <name>FAD</name>
        <dbReference type="ChEBI" id="CHEBI:57692"/>
    </ligand>
</feature>
<keyword evidence="4 5" id="KW-0560">Oxidoreductase</keyword>
<evidence type="ECO:0000256" key="2">
    <source>
        <dbReference type="ARBA" id="ARBA00022630"/>
    </source>
</evidence>
<dbReference type="RefSeq" id="WP_062108384.1">
    <property type="nucleotide sequence ID" value="NZ_CP014689.1"/>
</dbReference>
<dbReference type="Gene3D" id="3.30.43.10">
    <property type="entry name" value="Uridine Diphospho-n-acetylenolpyruvylglucosamine Reductase, domain 2"/>
    <property type="match status" value="1"/>
</dbReference>
<sequence length="580" mass="64035">MSASLQGSSEASSEVSDASLIHSLRAILGARHVLTTPSATYRFRKGFRFGMGDVVAVLQPGSLVELWRAAKLCAESGRIIIMQAANTGLTGGSTPDGNDYDRGVVIISTNRLDGIHLIGEGRQVVCLPGSTLHDLEDKLAAIGREPHSVIGSSCIGASVLGGVSNNSGGALVQRGPAFTEMALFGQMGPDGKLHLVNHLGIRLDGNPEQILAAVQAGQLPEAAIDWNAGRGHDENYATHVRDVDADTPARFNADPNRWYEAAGCAGKLVVFAVRLDTFEANKNPAVFYIGTNSTSDLEDLRRHALTHFDELPIAGEYLHRDAFDIAEKYGKDTFAVIRYFGTKYLPKFFSMKSRFDVFAQKLPFLSDHFSDLAMQVLSHFLPKQLPRRMCEYRDRFEHHLMLKVSAPMTAPVRTYLEQWASGTGGAFFECTPEEGKLAFLHRFAAAGAAVRYRAIHTKTAEDIVALDVALRRNDREWFEVLPKEIEDKIIVKLYYGHFFCHVMHQDYVIKKGYNAMQVEHDMLPGLDARGARYPAEHNVGHLYKAPDEMVAHYRSLDPCNCFNPGIGLATKTRNWVAESV</sequence>
<dbReference type="PATRIC" id="fig|318683.6.peg.1627"/>
<dbReference type="InterPro" id="IPR016169">
    <property type="entry name" value="FAD-bd_PCMH_sub2"/>
</dbReference>
<keyword evidence="3 5" id="KW-0274">FAD</keyword>
<dbReference type="GO" id="GO:0006089">
    <property type="term" value="P:lactate metabolic process"/>
    <property type="evidence" value="ECO:0007669"/>
    <property type="project" value="UniProtKB-UniRule"/>
</dbReference>
<dbReference type="EMBL" id="LHZR01000108">
    <property type="protein sequence ID" value="KXV47650.1"/>
    <property type="molecule type" value="Genomic_DNA"/>
</dbReference>
<dbReference type="Pfam" id="PF09330">
    <property type="entry name" value="Lact-deh-memb"/>
    <property type="match status" value="1"/>
</dbReference>
<dbReference type="InterPro" id="IPR012256">
    <property type="entry name" value="D_lactate_DH"/>
</dbReference>
<keyword evidence="5 6" id="KW-0874">Quinone</keyword>
<organism evidence="8 9">
    <name type="scientific">Gluconobacter albidus</name>
    <dbReference type="NCBI Taxonomy" id="318683"/>
    <lineage>
        <taxon>Bacteria</taxon>
        <taxon>Pseudomonadati</taxon>
        <taxon>Pseudomonadota</taxon>
        <taxon>Alphaproteobacteria</taxon>
        <taxon>Acetobacterales</taxon>
        <taxon>Acetobacteraceae</taxon>
        <taxon>Gluconobacter</taxon>
    </lineage>
</organism>
<dbReference type="GO" id="GO:0071949">
    <property type="term" value="F:FAD binding"/>
    <property type="evidence" value="ECO:0007669"/>
    <property type="project" value="InterPro"/>
</dbReference>
<feature type="binding site" evidence="5 7">
    <location>
        <begin position="84"/>
        <end position="88"/>
    </location>
    <ligand>
        <name>FAD</name>
        <dbReference type="ChEBI" id="CHEBI:57692"/>
    </ligand>
</feature>
<dbReference type="InterPro" id="IPR015409">
    <property type="entry name" value="Lactate_DH_C"/>
</dbReference>
<feature type="binding site" evidence="5 7">
    <location>
        <position position="151"/>
    </location>
    <ligand>
        <name>FAD</name>
        <dbReference type="ChEBI" id="CHEBI:57692"/>
    </ligand>
</feature>
<evidence type="ECO:0000313" key="9">
    <source>
        <dbReference type="Proteomes" id="UP000075636"/>
    </source>
</evidence>
<dbReference type="GO" id="GO:0102029">
    <property type="term" value="F:D-lactate dehydrogenase (quinone) activity"/>
    <property type="evidence" value="ECO:0007669"/>
    <property type="project" value="UniProtKB-EC"/>
</dbReference>
<keyword evidence="2 5" id="KW-0285">Flavoprotein</keyword>
<dbReference type="InterPro" id="IPR051264">
    <property type="entry name" value="FAD-oxidored/transferase_4"/>
</dbReference>
<dbReference type="PIRSF" id="PIRSF000101">
    <property type="entry name" value="D-lactate_dh"/>
    <property type="match status" value="1"/>
</dbReference>
<feature type="binding site" evidence="5 7">
    <location>
        <position position="158"/>
    </location>
    <ligand>
        <name>FAD</name>
        <dbReference type="ChEBI" id="CHEBI:57692"/>
    </ligand>
</feature>
<accession>A0A149TIN8</accession>
<dbReference type="SUPFAM" id="SSF55103">
    <property type="entry name" value="FAD-linked oxidases, C-terminal domain"/>
    <property type="match status" value="1"/>
</dbReference>
<dbReference type="Pfam" id="PF01565">
    <property type="entry name" value="FAD_binding_4"/>
    <property type="match status" value="1"/>
</dbReference>
<dbReference type="InterPro" id="IPR016166">
    <property type="entry name" value="FAD-bd_PCMH"/>
</dbReference>
<feature type="binding site" evidence="5 7">
    <location>
        <position position="168"/>
    </location>
    <ligand>
        <name>FAD</name>
        <dbReference type="ChEBI" id="CHEBI:57692"/>
    </ligand>
</feature>
<evidence type="ECO:0000256" key="3">
    <source>
        <dbReference type="ARBA" id="ARBA00022827"/>
    </source>
</evidence>
<comment type="function">
    <text evidence="5 6">Catalyzes the oxidation of D-lactate to pyruvate.</text>
</comment>
<dbReference type="STRING" id="318683.A0U94_13820"/>
<dbReference type="GO" id="GO:0055085">
    <property type="term" value="P:transmembrane transport"/>
    <property type="evidence" value="ECO:0007669"/>
    <property type="project" value="InterPro"/>
</dbReference>
<evidence type="ECO:0000256" key="1">
    <source>
        <dbReference type="ARBA" id="ARBA00001974"/>
    </source>
</evidence>
<dbReference type="KEGG" id="gal:A0U94_13820"/>
<keyword evidence="5" id="KW-0997">Cell inner membrane</keyword>
<feature type="binding site" evidence="5 7">
    <location>
        <position position="270"/>
    </location>
    <ligand>
        <name>FAD</name>
        <dbReference type="ChEBI" id="CHEBI:57692"/>
    </ligand>
</feature>
<dbReference type="GO" id="GO:0004458">
    <property type="term" value="F:D-lactate dehydrogenase (cytochrome) activity"/>
    <property type="evidence" value="ECO:0007669"/>
    <property type="project" value="UniProtKB-UniRule"/>
</dbReference>
<comment type="cofactor">
    <cofactor evidence="1 5 6 7">
        <name>FAD</name>
        <dbReference type="ChEBI" id="CHEBI:57692"/>
    </cofactor>
</comment>
<dbReference type="InterPro" id="IPR016167">
    <property type="entry name" value="FAD-bd_PCMH_sub1"/>
</dbReference>
<dbReference type="SUPFAM" id="SSF56176">
    <property type="entry name" value="FAD-binding/transporter-associated domain-like"/>
    <property type="match status" value="1"/>
</dbReference>
<feature type="binding site" evidence="5 7">
    <location>
        <begin position="92"/>
        <end position="93"/>
    </location>
    <ligand>
        <name>FAD</name>
        <dbReference type="ChEBI" id="CHEBI:57692"/>
    </ligand>
</feature>
<evidence type="ECO:0000256" key="4">
    <source>
        <dbReference type="ARBA" id="ARBA00023002"/>
    </source>
</evidence>
<dbReference type="InterPro" id="IPR036318">
    <property type="entry name" value="FAD-bd_PCMH-like_sf"/>
</dbReference>
<comment type="catalytic activity">
    <reaction evidence="5 6">
        <text>(R)-lactate + a quinone = a quinol + pyruvate</text>
        <dbReference type="Rhea" id="RHEA:51468"/>
        <dbReference type="ChEBI" id="CHEBI:15361"/>
        <dbReference type="ChEBI" id="CHEBI:16004"/>
        <dbReference type="ChEBI" id="CHEBI:24646"/>
        <dbReference type="ChEBI" id="CHEBI:132124"/>
        <dbReference type="EC" id="1.1.5.12"/>
    </reaction>
</comment>
<evidence type="ECO:0000256" key="5">
    <source>
        <dbReference type="HAMAP-Rule" id="MF_02092"/>
    </source>
</evidence>
<evidence type="ECO:0000313" key="8">
    <source>
        <dbReference type="EMBL" id="KXV47650.1"/>
    </source>
</evidence>
<comment type="caution">
    <text evidence="8">The sequence shown here is derived from an EMBL/GenBank/DDBJ whole genome shotgun (WGS) entry which is preliminary data.</text>
</comment>
<dbReference type="InterPro" id="IPR016173">
    <property type="entry name" value="D-lactate_DH_C-sub2"/>
</dbReference>
<comment type="subcellular location">
    <subcellularLocation>
        <location evidence="5">Cell inner membrane</location>
        <topology evidence="5">Peripheral membrane protein</topology>
        <orientation evidence="5">Cytoplasmic side</orientation>
    </subcellularLocation>
</comment>
<dbReference type="Gene3D" id="3.30.70.610">
    <property type="entry name" value="D-lactate dehydrogenase, cap domain, subdomain 1"/>
    <property type="match status" value="2"/>
</dbReference>